<dbReference type="STRING" id="282301.A0A267H5K6"/>
<dbReference type="EMBL" id="NIVC01000037">
    <property type="protein sequence ID" value="PAA92954.1"/>
    <property type="molecule type" value="Genomic_DNA"/>
</dbReference>
<feature type="signal peptide" evidence="15">
    <location>
        <begin position="1"/>
        <end position="22"/>
    </location>
</feature>
<evidence type="ECO:0000256" key="8">
    <source>
        <dbReference type="ARBA" id="ARBA00022777"/>
    </source>
</evidence>
<comment type="caution">
    <text evidence="13">Lacks conserved residue(s) required for the propagation of feature annotation.</text>
</comment>
<dbReference type="InterPro" id="IPR008271">
    <property type="entry name" value="Ser/Thr_kinase_AS"/>
</dbReference>
<keyword evidence="5 13" id="KW-0812">Transmembrane</keyword>
<keyword evidence="13" id="KW-0464">Manganese</keyword>
<dbReference type="GO" id="GO:0046872">
    <property type="term" value="F:metal ion binding"/>
    <property type="evidence" value="ECO:0007669"/>
    <property type="project" value="UniProtKB-KW"/>
</dbReference>
<comment type="similarity">
    <text evidence="2 13">Belongs to the protein kinase superfamily. TKL Ser/Thr protein kinase family. TGFB receptor subfamily.</text>
</comment>
<evidence type="ECO:0000256" key="2">
    <source>
        <dbReference type="ARBA" id="ARBA00009605"/>
    </source>
</evidence>
<evidence type="ECO:0000256" key="4">
    <source>
        <dbReference type="ARBA" id="ARBA00022679"/>
    </source>
</evidence>
<dbReference type="Gene3D" id="1.10.510.10">
    <property type="entry name" value="Transferase(Phosphotransferase) domain 1"/>
    <property type="match status" value="1"/>
</dbReference>
<keyword evidence="9 13" id="KW-0067">ATP-binding</keyword>
<evidence type="ECO:0000256" key="5">
    <source>
        <dbReference type="ARBA" id="ARBA00022692"/>
    </source>
</evidence>
<dbReference type="PROSITE" id="PS50011">
    <property type="entry name" value="PROTEIN_KINASE_DOM"/>
    <property type="match status" value="1"/>
</dbReference>
<reference evidence="17 18" key="1">
    <citation type="submission" date="2017-06" db="EMBL/GenBank/DDBJ databases">
        <title>A platform for efficient transgenesis in Macrostomum lignano, a flatworm model organism for stem cell research.</title>
        <authorList>
            <person name="Berezikov E."/>
        </authorList>
    </citation>
    <scope>NUCLEOTIDE SEQUENCE [LARGE SCALE GENOMIC DNA]</scope>
    <source>
        <strain evidence="17">DV1</strain>
        <tissue evidence="17">Whole organism</tissue>
    </source>
</reference>
<evidence type="ECO:0000256" key="14">
    <source>
        <dbReference type="SAM" id="MobiDB-lite"/>
    </source>
</evidence>
<keyword evidence="3 13" id="KW-0723">Serine/threonine-protein kinase</keyword>
<keyword evidence="13" id="KW-0479">Metal-binding</keyword>
<accession>A0A267H5K6</accession>
<dbReference type="GO" id="GO:0005886">
    <property type="term" value="C:plasma membrane"/>
    <property type="evidence" value="ECO:0007669"/>
    <property type="project" value="TreeGrafter"/>
</dbReference>
<evidence type="ECO:0000256" key="12">
    <source>
        <dbReference type="ARBA" id="ARBA00023170"/>
    </source>
</evidence>
<evidence type="ECO:0000256" key="15">
    <source>
        <dbReference type="SAM" id="SignalP"/>
    </source>
</evidence>
<dbReference type="Gene3D" id="3.30.200.20">
    <property type="entry name" value="Phosphorylase Kinase, domain 1"/>
    <property type="match status" value="1"/>
</dbReference>
<dbReference type="PROSITE" id="PS00108">
    <property type="entry name" value="PROTEIN_KINASE_ST"/>
    <property type="match status" value="1"/>
</dbReference>
<dbReference type="SMART" id="SM00220">
    <property type="entry name" value="S_TKc"/>
    <property type="match status" value="1"/>
</dbReference>
<evidence type="ECO:0000313" key="18">
    <source>
        <dbReference type="Proteomes" id="UP000215902"/>
    </source>
</evidence>
<evidence type="ECO:0000256" key="3">
    <source>
        <dbReference type="ARBA" id="ARBA00022527"/>
    </source>
</evidence>
<feature type="domain" description="Protein kinase" evidence="16">
    <location>
        <begin position="279"/>
        <end position="569"/>
    </location>
</feature>
<keyword evidence="8 13" id="KW-0418">Kinase</keyword>
<keyword evidence="7 13" id="KW-0547">Nucleotide-binding</keyword>
<dbReference type="PANTHER" id="PTHR23255:SF72">
    <property type="entry name" value="RECEPTOR PROTEIN SERINE_THREONINE KINASE"/>
    <property type="match status" value="1"/>
</dbReference>
<dbReference type="Pfam" id="PF00069">
    <property type="entry name" value="Pkinase"/>
    <property type="match status" value="1"/>
</dbReference>
<keyword evidence="4 13" id="KW-0808">Transferase</keyword>
<dbReference type="OrthoDB" id="547665at2759"/>
<evidence type="ECO:0000256" key="9">
    <source>
        <dbReference type="ARBA" id="ARBA00022840"/>
    </source>
</evidence>
<comment type="caution">
    <text evidence="17">The sequence shown here is derived from an EMBL/GenBank/DDBJ whole genome shotgun (WGS) entry which is preliminary data.</text>
</comment>
<dbReference type="InterPro" id="IPR000333">
    <property type="entry name" value="TGFB_receptor"/>
</dbReference>
<dbReference type="EC" id="2.7.11.30" evidence="13"/>
<proteinExistence type="inferred from homology"/>
<protein>
    <recommendedName>
        <fullName evidence="13">Serine/threonine-protein kinase receptor</fullName>
        <ecNumber evidence="13">2.7.11.30</ecNumber>
    </recommendedName>
</protein>
<keyword evidence="18" id="KW-1185">Reference proteome</keyword>
<comment type="cofactor">
    <cofactor evidence="13">
        <name>Mg(2+)</name>
        <dbReference type="ChEBI" id="CHEBI:18420"/>
    </cofactor>
    <cofactor evidence="13">
        <name>Mn(2+)</name>
        <dbReference type="ChEBI" id="CHEBI:29035"/>
    </cofactor>
</comment>
<evidence type="ECO:0000256" key="1">
    <source>
        <dbReference type="ARBA" id="ARBA00004479"/>
    </source>
</evidence>
<dbReference type="GO" id="GO:0004675">
    <property type="term" value="F:transmembrane receptor protein serine/threonine kinase activity"/>
    <property type="evidence" value="ECO:0007669"/>
    <property type="project" value="UniProtKB-EC"/>
</dbReference>
<dbReference type="Proteomes" id="UP000215902">
    <property type="component" value="Unassembled WGS sequence"/>
</dbReference>
<evidence type="ECO:0000256" key="7">
    <source>
        <dbReference type="ARBA" id="ARBA00022741"/>
    </source>
</evidence>
<organism evidence="17 18">
    <name type="scientific">Macrostomum lignano</name>
    <dbReference type="NCBI Taxonomy" id="282301"/>
    <lineage>
        <taxon>Eukaryota</taxon>
        <taxon>Metazoa</taxon>
        <taxon>Spiralia</taxon>
        <taxon>Lophotrochozoa</taxon>
        <taxon>Platyhelminthes</taxon>
        <taxon>Rhabditophora</taxon>
        <taxon>Macrostomorpha</taxon>
        <taxon>Macrostomida</taxon>
        <taxon>Macrostomidae</taxon>
        <taxon>Macrostomum</taxon>
    </lineage>
</organism>
<evidence type="ECO:0000256" key="6">
    <source>
        <dbReference type="ARBA" id="ARBA00022729"/>
    </source>
</evidence>
<evidence type="ECO:0000256" key="13">
    <source>
        <dbReference type="RuleBase" id="RU361271"/>
    </source>
</evidence>
<evidence type="ECO:0000256" key="11">
    <source>
        <dbReference type="ARBA" id="ARBA00023136"/>
    </source>
</evidence>
<dbReference type="PANTHER" id="PTHR23255">
    <property type="entry name" value="TRANSFORMING GROWTH FACTOR-BETA RECEPTOR TYPE I AND II"/>
    <property type="match status" value="1"/>
</dbReference>
<comment type="subcellular location">
    <subcellularLocation>
        <location evidence="1 13">Membrane</location>
        <topology evidence="1 13">Single-pass type I membrane protein</topology>
    </subcellularLocation>
</comment>
<dbReference type="InterPro" id="IPR011009">
    <property type="entry name" value="Kinase-like_dom_sf"/>
</dbReference>
<feature type="region of interest" description="Disordered" evidence="14">
    <location>
        <begin position="175"/>
        <end position="210"/>
    </location>
</feature>
<evidence type="ECO:0000313" key="17">
    <source>
        <dbReference type="EMBL" id="PAA92954.1"/>
    </source>
</evidence>
<comment type="catalytic activity">
    <reaction evidence="13">
        <text>L-threonyl-[receptor-protein] + ATP = O-phospho-L-threonyl-[receptor-protein] + ADP + H(+)</text>
        <dbReference type="Rhea" id="RHEA:44880"/>
        <dbReference type="Rhea" id="RHEA-COMP:11024"/>
        <dbReference type="Rhea" id="RHEA-COMP:11025"/>
        <dbReference type="ChEBI" id="CHEBI:15378"/>
        <dbReference type="ChEBI" id="CHEBI:30013"/>
        <dbReference type="ChEBI" id="CHEBI:30616"/>
        <dbReference type="ChEBI" id="CHEBI:61977"/>
        <dbReference type="ChEBI" id="CHEBI:456216"/>
        <dbReference type="EC" id="2.7.11.30"/>
    </reaction>
</comment>
<sequence length="630" mass="68749">MGGVGRDLLPLLLLLLRFGLHARSIGSLAPYGASLIVKAISRLGPVARTGGVRGPHGVRSEGAFLSPLLALLLLLLLNWLHPHPKALKCYKTDSEASNLTLEGCSPDKISCVLHFRIDKSTGARHRGLSNCWNLNDKCGIADCLYTPHSRIEDHGSCCCRTDGCNLMENLRLVTSPPTATTMPSKGGSSQGNRNSTSKSSSNDSGSEGGLFAKGGSDQAASVLLFSLAPVLAICVTVVLGFFLYTRHRERRKSRSESVGLASYPVDNHPFPVGHLSSHIRLKERLATGKFGCVYIGEDAETDQRVAVKVFPPQERGSWLVEQELYSLPEMSHPNILCFIGADQCGQGPDLRLWLVTEYHPLGSAHDYLAGHTVSWIQLLDLAESLSRGLAFLHESSSEKPAIAHRDIKSRNVLIRSDLSCCIADLGLAKKFFQGESIGDVHPQVGTRRYMSPEVLEGAMSFYKDSFLRVDVYSLGLVLWEMLTRCTDAYGAEGVPAYRLPFEAETGSSNPSLSQMQAAVVIERRRPEFPAECQSHQGLSYLRETICCCWDHVPEARLTAACVAERCKALRRLPVSVAAEEARRRQQEEQLADQQAPAVDLQLPQAAVINEASAAASAEELRPLREAEDAV</sequence>
<dbReference type="PRINTS" id="PR00653">
    <property type="entry name" value="ACTIVIN2R"/>
</dbReference>
<feature type="transmembrane region" description="Helical" evidence="13">
    <location>
        <begin position="222"/>
        <end position="244"/>
    </location>
</feature>
<keyword evidence="6 15" id="KW-0732">Signal</keyword>
<feature type="compositionally biased region" description="Low complexity" evidence="14">
    <location>
        <begin position="190"/>
        <end position="205"/>
    </location>
</feature>
<evidence type="ECO:0000259" key="16">
    <source>
        <dbReference type="PROSITE" id="PS50011"/>
    </source>
</evidence>
<gene>
    <name evidence="17" type="ORF">BOX15_Mlig020019g1</name>
</gene>
<dbReference type="AlphaFoldDB" id="A0A267H5K6"/>
<dbReference type="SUPFAM" id="SSF56112">
    <property type="entry name" value="Protein kinase-like (PK-like)"/>
    <property type="match status" value="1"/>
</dbReference>
<evidence type="ECO:0000256" key="10">
    <source>
        <dbReference type="ARBA" id="ARBA00022989"/>
    </source>
</evidence>
<dbReference type="GO" id="GO:0005524">
    <property type="term" value="F:ATP binding"/>
    <property type="evidence" value="ECO:0007669"/>
    <property type="project" value="UniProtKB-UniRule"/>
</dbReference>
<dbReference type="InterPro" id="IPR000719">
    <property type="entry name" value="Prot_kinase_dom"/>
</dbReference>
<keyword evidence="12 13" id="KW-0675">Receptor</keyword>
<feature type="chain" id="PRO_5013080122" description="Serine/threonine-protein kinase receptor" evidence="15">
    <location>
        <begin position="23"/>
        <end position="630"/>
    </location>
</feature>
<keyword evidence="11 13" id="KW-0472">Membrane</keyword>
<name>A0A267H5K6_9PLAT</name>
<keyword evidence="10 13" id="KW-1133">Transmembrane helix</keyword>
<feature type="transmembrane region" description="Helical" evidence="13">
    <location>
        <begin position="63"/>
        <end position="81"/>
    </location>
</feature>
<feature type="compositionally biased region" description="Polar residues" evidence="14">
    <location>
        <begin position="175"/>
        <end position="187"/>
    </location>
</feature>
<dbReference type="GO" id="GO:0043235">
    <property type="term" value="C:receptor complex"/>
    <property type="evidence" value="ECO:0007669"/>
    <property type="project" value="TreeGrafter"/>
</dbReference>
<dbReference type="GO" id="GO:0071363">
    <property type="term" value="P:cellular response to growth factor stimulus"/>
    <property type="evidence" value="ECO:0007669"/>
    <property type="project" value="TreeGrafter"/>
</dbReference>
<keyword evidence="13" id="KW-0460">Magnesium</keyword>